<reference evidence="4" key="1">
    <citation type="submission" date="2021-02" db="EMBL/GenBank/DDBJ databases">
        <authorList>
            <person name="Nowell W R."/>
        </authorList>
    </citation>
    <scope>NUCLEOTIDE SEQUENCE</scope>
</reference>
<comment type="caution">
    <text evidence="4">The sequence shown here is derived from an EMBL/GenBank/DDBJ whole genome shotgun (WGS) entry which is preliminary data.</text>
</comment>
<dbReference type="GO" id="GO:0016491">
    <property type="term" value="F:oxidoreductase activity"/>
    <property type="evidence" value="ECO:0007669"/>
    <property type="project" value="InterPro"/>
</dbReference>
<evidence type="ECO:0000313" key="4">
    <source>
        <dbReference type="EMBL" id="CAF4348810.1"/>
    </source>
</evidence>
<feature type="chain" id="PRO_5032597882" evidence="3">
    <location>
        <begin position="23"/>
        <end position="767"/>
    </location>
</feature>
<comment type="similarity">
    <text evidence="1">Belongs to the asaB hydroxylase/desaturase family.</text>
</comment>
<dbReference type="PANTHER" id="PTHR34598:SF3">
    <property type="entry name" value="OXIDOREDUCTASE AN1597"/>
    <property type="match status" value="1"/>
</dbReference>
<organism evidence="4 5">
    <name type="scientific">Rotaria socialis</name>
    <dbReference type="NCBI Taxonomy" id="392032"/>
    <lineage>
        <taxon>Eukaryota</taxon>
        <taxon>Metazoa</taxon>
        <taxon>Spiralia</taxon>
        <taxon>Gnathifera</taxon>
        <taxon>Rotifera</taxon>
        <taxon>Eurotatoria</taxon>
        <taxon>Bdelloidea</taxon>
        <taxon>Philodinida</taxon>
        <taxon>Philodinidae</taxon>
        <taxon>Rotaria</taxon>
    </lineage>
</organism>
<name>A0A820KZD9_9BILA</name>
<feature type="region of interest" description="Disordered" evidence="2">
    <location>
        <begin position="435"/>
        <end position="471"/>
    </location>
</feature>
<gene>
    <name evidence="4" type="ORF">HFQ381_LOCUS16601</name>
</gene>
<dbReference type="NCBIfam" id="NF041278">
    <property type="entry name" value="CmcJ_NvfI_EfuI"/>
    <property type="match status" value="1"/>
</dbReference>
<sequence>MVSTTDMLELLVVLLTMTGIVGSVGNASHKLGTVFLITFGNGSNLDSNKTPSDFNFTTNHSQQHTDSIESGNFGFVNKIAKNRSSWHIGALDHTKDDDGGYMFLVDVGNESHQPLFNYKVDNLSRGVCYEFSAYITNVVKSGAKQAKSNVRLEIRETDKNDTLITQTSTGDLPECSNMSWSKYGISFVPTSTSAALLVVSNVYETMGNDLAIDDIELRVCSDSVDQCAEQDTQESTSMFLITFGEGSSTYSNKTPSDFNFTTNHTQNLSTPTEFGHFGLVNKVSGNVGTWHNDSLDHTVNDNGGYMFLVDVGEDIHQPLFSYKIINLCIGLCYEFSAYFANVVIAGRKYAKPDVRLEVRATKEDGNLIANRSTGDIPECNNMTWSKHSISFSPTSSLVVLLMLSNVNQQNGNDLAIDDIELRVCSRNHSGFCPPKTSTTSAATVSTATSSPTSTSTTTTTTSTSSTTTQHIREAPNHSVTYLIRFASVMGGDVIGEIHFLTETTDGCPPWVDVNAKTAWATSNFGQVPARLTIHDLRGKETSINLDTNAIEVQKYEGVINDGFDDNSDAQRIYYDELISFLKNHLGASRVIIFNHLFRSRGPPRTDDQCDVNHKNPVFYPHVDLDPAGAQWKLKQLLGDEEAEKAMKNRFQIINIWRPLGSEVIRNKPLAVCDYASIDTDNDVHPLEVRGSLNALSAYTISRNKQDAQRWLYLSDMQSNEMFLIKVFDSNPHVAQYCFHTAFVNEHVPESNVEQKSMEVRCLILYDN</sequence>
<accession>A0A820KZD9</accession>
<evidence type="ECO:0000256" key="3">
    <source>
        <dbReference type="SAM" id="SignalP"/>
    </source>
</evidence>
<evidence type="ECO:0000256" key="1">
    <source>
        <dbReference type="ARBA" id="ARBA00023604"/>
    </source>
</evidence>
<feature type="signal peptide" evidence="3">
    <location>
        <begin position="1"/>
        <end position="22"/>
    </location>
</feature>
<dbReference type="EMBL" id="CAJOBO010001185">
    <property type="protein sequence ID" value="CAF4348810.1"/>
    <property type="molecule type" value="Genomic_DNA"/>
</dbReference>
<dbReference type="Gene3D" id="2.60.120.260">
    <property type="entry name" value="Galactose-binding domain-like"/>
    <property type="match status" value="1"/>
</dbReference>
<proteinExistence type="inferred from homology"/>
<dbReference type="AlphaFoldDB" id="A0A820KZD9"/>
<dbReference type="InterPro" id="IPR044053">
    <property type="entry name" value="AsaB-like"/>
</dbReference>
<feature type="compositionally biased region" description="Low complexity" evidence="2">
    <location>
        <begin position="436"/>
        <end position="468"/>
    </location>
</feature>
<keyword evidence="3" id="KW-0732">Signal</keyword>
<protein>
    <submittedName>
        <fullName evidence="4">Uncharacterized protein</fullName>
    </submittedName>
</protein>
<evidence type="ECO:0000256" key="2">
    <source>
        <dbReference type="SAM" id="MobiDB-lite"/>
    </source>
</evidence>
<evidence type="ECO:0000313" key="5">
    <source>
        <dbReference type="Proteomes" id="UP000663851"/>
    </source>
</evidence>
<dbReference type="PANTHER" id="PTHR34598">
    <property type="entry name" value="BLL6449 PROTEIN"/>
    <property type="match status" value="1"/>
</dbReference>
<dbReference type="Proteomes" id="UP000663851">
    <property type="component" value="Unassembled WGS sequence"/>
</dbReference>